<organism evidence="3 4">
    <name type="scientific">Fuerstiella marisgermanici</name>
    <dbReference type="NCBI Taxonomy" id="1891926"/>
    <lineage>
        <taxon>Bacteria</taxon>
        <taxon>Pseudomonadati</taxon>
        <taxon>Planctomycetota</taxon>
        <taxon>Planctomycetia</taxon>
        <taxon>Planctomycetales</taxon>
        <taxon>Planctomycetaceae</taxon>
        <taxon>Fuerstiella</taxon>
    </lineage>
</organism>
<sequence length="319" mass="36036">MRDIRIAAAQFEHRNADKDFNLTRVADLAKQAVDEGAEIVSFHECCIDGYTFVQQFSKQDLMDLAESVPSGPSVQRLMQISGDLKVPLLAGLFERDGDQVFNTYVCVDRNQLVAKFSKLHAFVNPHLSSGSEFCVFELRGCQCGVLICYDNNLPENVRITALKGAEIIFMPHVTGCLPSVMPGRGLVSPELWHNRDRDPAALRKEFYGPKGREWLMRWLPTRLYENGVYGVFTNPIGMDDNEVRNGNSMIIDPYGEIVSECYRLDDDVTVALCTNEKLQQSSGQRYLRARRPDLYADLIAESTQPPVTEPGWKLRYKSS</sequence>
<protein>
    <submittedName>
        <fullName evidence="3">(R)-stereoselective amidase</fullName>
        <ecNumber evidence="3">3.5.1.100</ecNumber>
    </submittedName>
</protein>
<dbReference type="Gene3D" id="3.60.110.10">
    <property type="entry name" value="Carbon-nitrogen hydrolase"/>
    <property type="match status" value="1"/>
</dbReference>
<dbReference type="Proteomes" id="UP000187735">
    <property type="component" value="Chromosome"/>
</dbReference>
<dbReference type="CDD" id="cd07585">
    <property type="entry name" value="nitrilase_7"/>
    <property type="match status" value="1"/>
</dbReference>
<evidence type="ECO:0000256" key="1">
    <source>
        <dbReference type="ARBA" id="ARBA00022801"/>
    </source>
</evidence>
<keyword evidence="4" id="KW-1185">Reference proteome</keyword>
<evidence type="ECO:0000313" key="4">
    <source>
        <dbReference type="Proteomes" id="UP000187735"/>
    </source>
</evidence>
<keyword evidence="1 3" id="KW-0378">Hydrolase</keyword>
<dbReference type="KEGG" id="fmr:Fuma_00824"/>
<dbReference type="PROSITE" id="PS50263">
    <property type="entry name" value="CN_HYDROLASE"/>
    <property type="match status" value="1"/>
</dbReference>
<dbReference type="InterPro" id="IPR050345">
    <property type="entry name" value="Aliph_Amidase/BUP"/>
</dbReference>
<dbReference type="PANTHER" id="PTHR43674:SF2">
    <property type="entry name" value="BETA-UREIDOPROPIONASE"/>
    <property type="match status" value="1"/>
</dbReference>
<dbReference type="Pfam" id="PF00795">
    <property type="entry name" value="CN_hydrolase"/>
    <property type="match status" value="1"/>
</dbReference>
<dbReference type="InterPro" id="IPR036526">
    <property type="entry name" value="C-N_Hydrolase_sf"/>
</dbReference>
<dbReference type="STRING" id="1891926.Fuma_00824"/>
<feature type="domain" description="CN hydrolase" evidence="2">
    <location>
        <begin position="4"/>
        <end position="274"/>
    </location>
</feature>
<dbReference type="SUPFAM" id="SSF56317">
    <property type="entry name" value="Carbon-nitrogen hydrolase"/>
    <property type="match status" value="1"/>
</dbReference>
<dbReference type="RefSeq" id="WP_077023028.1">
    <property type="nucleotide sequence ID" value="NZ_CP017641.1"/>
</dbReference>
<dbReference type="OrthoDB" id="2826359at2"/>
<dbReference type="EC" id="3.5.1.100" evidence="3"/>
<proteinExistence type="predicted"/>
<gene>
    <name evidence="3" type="primary">ramA_2</name>
    <name evidence="3" type="ORF">Fuma_00824</name>
</gene>
<dbReference type="EMBL" id="CP017641">
    <property type="protein sequence ID" value="APZ91238.1"/>
    <property type="molecule type" value="Genomic_DNA"/>
</dbReference>
<dbReference type="AlphaFoldDB" id="A0A1P8WB06"/>
<dbReference type="InterPro" id="IPR003010">
    <property type="entry name" value="C-N_Hydrolase"/>
</dbReference>
<accession>A0A1P8WB06</accession>
<reference evidence="3 4" key="1">
    <citation type="journal article" date="2016" name="Front. Microbiol.">
        <title>Fuerstia marisgermanicae gen. nov., sp. nov., an Unusual Member of the Phylum Planctomycetes from the German Wadden Sea.</title>
        <authorList>
            <person name="Kohn T."/>
            <person name="Heuer A."/>
            <person name="Jogler M."/>
            <person name="Vollmers J."/>
            <person name="Boedeker C."/>
            <person name="Bunk B."/>
            <person name="Rast P."/>
            <person name="Borchert D."/>
            <person name="Glockner I."/>
            <person name="Freese H.M."/>
            <person name="Klenk H.P."/>
            <person name="Overmann J."/>
            <person name="Kaster A.K."/>
            <person name="Rohde M."/>
            <person name="Wiegand S."/>
            <person name="Jogler C."/>
        </authorList>
    </citation>
    <scope>NUCLEOTIDE SEQUENCE [LARGE SCALE GENOMIC DNA]</scope>
    <source>
        <strain evidence="3 4">NH11</strain>
    </source>
</reference>
<evidence type="ECO:0000259" key="2">
    <source>
        <dbReference type="PROSITE" id="PS50263"/>
    </source>
</evidence>
<dbReference type="GO" id="GO:0016811">
    <property type="term" value="F:hydrolase activity, acting on carbon-nitrogen (but not peptide) bonds, in linear amides"/>
    <property type="evidence" value="ECO:0007669"/>
    <property type="project" value="TreeGrafter"/>
</dbReference>
<dbReference type="PANTHER" id="PTHR43674">
    <property type="entry name" value="NITRILASE C965.09-RELATED"/>
    <property type="match status" value="1"/>
</dbReference>
<name>A0A1P8WB06_9PLAN</name>
<evidence type="ECO:0000313" key="3">
    <source>
        <dbReference type="EMBL" id="APZ91238.1"/>
    </source>
</evidence>